<dbReference type="EMBL" id="RBEE01000012">
    <property type="protein sequence ID" value="RNL53945.1"/>
    <property type="molecule type" value="Genomic_DNA"/>
</dbReference>
<organism evidence="2 3">
    <name type="scientific">Pedobacter jejuensis</name>
    <dbReference type="NCBI Taxonomy" id="1268550"/>
    <lineage>
        <taxon>Bacteria</taxon>
        <taxon>Pseudomonadati</taxon>
        <taxon>Bacteroidota</taxon>
        <taxon>Sphingobacteriia</taxon>
        <taxon>Sphingobacteriales</taxon>
        <taxon>Sphingobacteriaceae</taxon>
        <taxon>Pedobacter</taxon>
    </lineage>
</organism>
<keyword evidence="3" id="KW-1185">Reference proteome</keyword>
<dbReference type="InterPro" id="IPR010559">
    <property type="entry name" value="Sig_transdc_His_kin_internal"/>
</dbReference>
<evidence type="ECO:0000313" key="2">
    <source>
        <dbReference type="EMBL" id="RNL53945.1"/>
    </source>
</evidence>
<dbReference type="InterPro" id="IPR050640">
    <property type="entry name" value="Bact_2-comp_sensor_kinase"/>
</dbReference>
<dbReference type="Pfam" id="PF06580">
    <property type="entry name" value="His_kinase"/>
    <property type="match status" value="1"/>
</dbReference>
<gene>
    <name evidence="2" type="ORF">D7004_07545</name>
</gene>
<evidence type="ECO:0000313" key="3">
    <source>
        <dbReference type="Proteomes" id="UP000274046"/>
    </source>
</evidence>
<protein>
    <recommendedName>
        <fullName evidence="1">Signal transduction histidine kinase internal region domain-containing protein</fullName>
    </recommendedName>
</protein>
<evidence type="ECO:0000259" key="1">
    <source>
        <dbReference type="Pfam" id="PF06580"/>
    </source>
</evidence>
<dbReference type="GO" id="GO:0016020">
    <property type="term" value="C:membrane"/>
    <property type="evidence" value="ECO:0007669"/>
    <property type="project" value="InterPro"/>
</dbReference>
<accession>A0A3N0BX93</accession>
<proteinExistence type="predicted"/>
<dbReference type="OrthoDB" id="9792992at2"/>
<comment type="caution">
    <text evidence="2">The sequence shown here is derived from an EMBL/GenBank/DDBJ whole genome shotgun (WGS) entry which is preliminary data.</text>
</comment>
<dbReference type="PANTHER" id="PTHR34220">
    <property type="entry name" value="SENSOR HISTIDINE KINASE YPDA"/>
    <property type="match status" value="1"/>
</dbReference>
<dbReference type="Proteomes" id="UP000274046">
    <property type="component" value="Unassembled WGS sequence"/>
</dbReference>
<dbReference type="GO" id="GO:0000155">
    <property type="term" value="F:phosphorelay sensor kinase activity"/>
    <property type="evidence" value="ECO:0007669"/>
    <property type="project" value="InterPro"/>
</dbReference>
<dbReference type="PANTHER" id="PTHR34220:SF7">
    <property type="entry name" value="SENSOR HISTIDINE KINASE YPDA"/>
    <property type="match status" value="1"/>
</dbReference>
<dbReference type="AlphaFoldDB" id="A0A3N0BX93"/>
<feature type="domain" description="Signal transduction histidine kinase internal region" evidence="1">
    <location>
        <begin position="32"/>
        <end position="97"/>
    </location>
</feature>
<sequence>MLKSLFPQQLLLFSSNNSGGQFKIGERGSNLLVYALTFIKNATRHNPEQADDAILRLSDIMSYAMERDIEGLAPLSKELFQMENIIQLNQLRYANRLHIRKQINIHVEAVLTLPIILLTMIENIFKHGNLLVEEHPAIIEIITNKDKISYYTRNLIGNQAPPQRNAEGCGLTNVKQRLESQFPEHVFEHNSDGLFFELKIEFPTPLAEQRYEFENYNS</sequence>
<name>A0A3N0BX93_9SPHI</name>
<reference evidence="2 3" key="1">
    <citation type="submission" date="2018-10" db="EMBL/GenBank/DDBJ databases">
        <title>Genome sequencing of Pedobacter jejuensis TNB23.</title>
        <authorList>
            <person name="Cho Y.-J."/>
            <person name="Cho A."/>
            <person name="Kim O.-S."/>
        </authorList>
    </citation>
    <scope>NUCLEOTIDE SEQUENCE [LARGE SCALE GENOMIC DNA]</scope>
    <source>
        <strain evidence="2 3">TNB23</strain>
    </source>
</reference>